<gene>
    <name evidence="4" type="ORF">RJ639_002188</name>
</gene>
<dbReference type="InterPro" id="IPR050258">
    <property type="entry name" value="Leguminous_Lectin"/>
</dbReference>
<evidence type="ECO:0000313" key="4">
    <source>
        <dbReference type="EMBL" id="KAK3041906.1"/>
    </source>
</evidence>
<dbReference type="EMBL" id="JAVXUP010000026">
    <property type="protein sequence ID" value="KAK3041906.1"/>
    <property type="molecule type" value="Genomic_DNA"/>
</dbReference>
<evidence type="ECO:0000313" key="5">
    <source>
        <dbReference type="Proteomes" id="UP001188597"/>
    </source>
</evidence>
<accession>A0AA88X962</accession>
<dbReference type="InterPro" id="IPR001220">
    <property type="entry name" value="Legume_lectin_dom"/>
</dbReference>
<dbReference type="SUPFAM" id="SSF49899">
    <property type="entry name" value="Concanavalin A-like lectins/glucanases"/>
    <property type="match status" value="1"/>
</dbReference>
<name>A0AA88X962_9ASTE</name>
<keyword evidence="2" id="KW-0430">Lectin</keyword>
<keyword evidence="5" id="KW-1185">Reference proteome</keyword>
<dbReference type="InterPro" id="IPR013320">
    <property type="entry name" value="ConA-like_dom_sf"/>
</dbReference>
<organism evidence="4 5">
    <name type="scientific">Escallonia herrerae</name>
    <dbReference type="NCBI Taxonomy" id="1293975"/>
    <lineage>
        <taxon>Eukaryota</taxon>
        <taxon>Viridiplantae</taxon>
        <taxon>Streptophyta</taxon>
        <taxon>Embryophyta</taxon>
        <taxon>Tracheophyta</taxon>
        <taxon>Spermatophyta</taxon>
        <taxon>Magnoliopsida</taxon>
        <taxon>eudicotyledons</taxon>
        <taxon>Gunneridae</taxon>
        <taxon>Pentapetalae</taxon>
        <taxon>asterids</taxon>
        <taxon>campanulids</taxon>
        <taxon>Escalloniales</taxon>
        <taxon>Escalloniaceae</taxon>
        <taxon>Escallonia</taxon>
    </lineage>
</organism>
<comment type="similarity">
    <text evidence="1">Belongs to the leguminous lectin family.</text>
</comment>
<dbReference type="PANTHER" id="PTHR32401">
    <property type="entry name" value="CONCANAVALIN A-LIKE LECTIN FAMILY PROTEIN"/>
    <property type="match status" value="1"/>
</dbReference>
<evidence type="ECO:0000256" key="2">
    <source>
        <dbReference type="ARBA" id="ARBA00022734"/>
    </source>
</evidence>
<dbReference type="Proteomes" id="UP001188597">
    <property type="component" value="Unassembled WGS sequence"/>
</dbReference>
<dbReference type="PANTHER" id="PTHR32401:SF49">
    <property type="entry name" value="OS10G0129200 PROTEIN"/>
    <property type="match status" value="1"/>
</dbReference>
<dbReference type="GO" id="GO:0030246">
    <property type="term" value="F:carbohydrate binding"/>
    <property type="evidence" value="ECO:0007669"/>
    <property type="project" value="UniProtKB-KW"/>
</dbReference>
<dbReference type="Pfam" id="PF00139">
    <property type="entry name" value="Lectin_legB"/>
    <property type="match status" value="1"/>
</dbReference>
<dbReference type="AlphaFoldDB" id="A0AA88X962"/>
<evidence type="ECO:0000259" key="3">
    <source>
        <dbReference type="Pfam" id="PF00139"/>
    </source>
</evidence>
<sequence length="159" mass="17468">MVGNCRPYGIGGVPTGYLGSRPQPTRGHLLCPSTSLVSPNYGKIIYYEKAYPEDGTIQLVTNQNDLNTAARVGRATYMNPMHLWDKASRNFPNFTTYFSFTINSQGSTTYGDGLTFFLVPAGSRLPINPRKGGSLALTNQPLNSTCNQFVAVDFEIFQL</sequence>
<reference evidence="4" key="1">
    <citation type="submission" date="2022-12" db="EMBL/GenBank/DDBJ databases">
        <title>Draft genome assemblies for two species of Escallonia (Escalloniales).</title>
        <authorList>
            <person name="Chanderbali A."/>
            <person name="Dervinis C."/>
            <person name="Anghel I."/>
            <person name="Soltis D."/>
            <person name="Soltis P."/>
            <person name="Zapata F."/>
        </authorList>
    </citation>
    <scope>NUCLEOTIDE SEQUENCE</scope>
    <source>
        <strain evidence="4">UCBG64.0493</strain>
        <tissue evidence="4">Leaf</tissue>
    </source>
</reference>
<protein>
    <recommendedName>
        <fullName evidence="3">Legume lectin domain-containing protein</fullName>
    </recommendedName>
</protein>
<feature type="domain" description="Legume lectin" evidence="3">
    <location>
        <begin position="43"/>
        <end position="158"/>
    </location>
</feature>
<proteinExistence type="inferred from homology"/>
<comment type="caution">
    <text evidence="4">The sequence shown here is derived from an EMBL/GenBank/DDBJ whole genome shotgun (WGS) entry which is preliminary data.</text>
</comment>
<evidence type="ECO:0000256" key="1">
    <source>
        <dbReference type="ARBA" id="ARBA00007606"/>
    </source>
</evidence>
<dbReference type="Gene3D" id="2.60.120.200">
    <property type="match status" value="1"/>
</dbReference>